<keyword evidence="1" id="KW-1133">Transmembrane helix</keyword>
<reference evidence="2" key="1">
    <citation type="journal article" date="2014" name="Int. J. Syst. Evol. Microbiol.">
        <title>Complete genome sequence of Corynebacterium casei LMG S-19264T (=DSM 44701T), isolated from a smear-ripened cheese.</title>
        <authorList>
            <consortium name="US DOE Joint Genome Institute (JGI-PGF)"/>
            <person name="Walter F."/>
            <person name="Albersmeier A."/>
            <person name="Kalinowski J."/>
            <person name="Ruckert C."/>
        </authorList>
    </citation>
    <scope>NUCLEOTIDE SEQUENCE</scope>
    <source>
        <strain evidence="2">CGMCC 1.12921</strain>
    </source>
</reference>
<evidence type="ECO:0000313" key="3">
    <source>
        <dbReference type="Proteomes" id="UP000613582"/>
    </source>
</evidence>
<feature type="transmembrane region" description="Helical" evidence="1">
    <location>
        <begin position="134"/>
        <end position="157"/>
    </location>
</feature>
<keyword evidence="1" id="KW-0472">Membrane</keyword>
<protein>
    <submittedName>
        <fullName evidence="2">Uncharacterized protein</fullName>
    </submittedName>
</protein>
<dbReference type="EMBL" id="BMGH01000001">
    <property type="protein sequence ID" value="GGD08277.1"/>
    <property type="molecule type" value="Genomic_DNA"/>
</dbReference>
<feature type="transmembrane region" description="Helical" evidence="1">
    <location>
        <begin position="237"/>
        <end position="257"/>
    </location>
</feature>
<feature type="transmembrane region" description="Helical" evidence="1">
    <location>
        <begin position="169"/>
        <end position="191"/>
    </location>
</feature>
<feature type="transmembrane region" description="Helical" evidence="1">
    <location>
        <begin position="89"/>
        <end position="114"/>
    </location>
</feature>
<sequence>MFVTREEREPLGGVFSYWLPVSAAGALVLFAAASVFFPEATPTSSDQRVGIVFWAAGAAVAATLFFLGGKGRWRKSLIAALTIGSLCGTWVWLGHVMLAGLVWLPAVALAAGIVDQRGKTSSLWPDWPIVFARLVAIPVTVLMFAFIAALVTIPALAIMDIGDIEMQEAAGIGIVLVAGGLAVAGLLAAFVRRQRVLIGAVRYALIWAAQFVLPVALVISLVLIGNVALSPTGTGPFGMAALGWLPLVIAVSALLIYQTGHMRAPGLFLRLMMSLTPFILGALLYCSYWVVADQGAGPIGAGTLSLSTLVLIALCVFLLAGVLSQPFFRKQWMAPLAPLLVVLTGLCAVLPLVVSAVGVLAS</sequence>
<feature type="transmembrane region" description="Helical" evidence="1">
    <location>
        <begin position="269"/>
        <end position="291"/>
    </location>
</feature>
<feature type="transmembrane region" description="Helical" evidence="1">
    <location>
        <begin position="336"/>
        <end position="361"/>
    </location>
</feature>
<accession>A0A8J2V1J9</accession>
<gene>
    <name evidence="2" type="ORF">GCM10011342_16390</name>
</gene>
<dbReference type="AlphaFoldDB" id="A0A8J2V1J9"/>
<proteinExistence type="predicted"/>
<organism evidence="2 3">
    <name type="scientific">Aquisalinus flavus</name>
    <dbReference type="NCBI Taxonomy" id="1526572"/>
    <lineage>
        <taxon>Bacteria</taxon>
        <taxon>Pseudomonadati</taxon>
        <taxon>Pseudomonadota</taxon>
        <taxon>Alphaproteobacteria</taxon>
        <taxon>Parvularculales</taxon>
        <taxon>Parvularculaceae</taxon>
        <taxon>Aquisalinus</taxon>
    </lineage>
</organism>
<dbReference type="RefSeq" id="WP_188158886.1">
    <property type="nucleotide sequence ID" value="NZ_BMGH01000001.1"/>
</dbReference>
<dbReference type="Proteomes" id="UP000613582">
    <property type="component" value="Unassembled WGS sequence"/>
</dbReference>
<feature type="transmembrane region" description="Helical" evidence="1">
    <location>
        <begin position="15"/>
        <end position="37"/>
    </location>
</feature>
<evidence type="ECO:0000256" key="1">
    <source>
        <dbReference type="SAM" id="Phobius"/>
    </source>
</evidence>
<keyword evidence="1" id="KW-0812">Transmembrane</keyword>
<comment type="caution">
    <text evidence="2">The sequence shown here is derived from an EMBL/GenBank/DDBJ whole genome shotgun (WGS) entry which is preliminary data.</text>
</comment>
<feature type="transmembrane region" description="Helical" evidence="1">
    <location>
        <begin position="49"/>
        <end position="69"/>
    </location>
</feature>
<reference evidence="2" key="2">
    <citation type="submission" date="2020-09" db="EMBL/GenBank/DDBJ databases">
        <authorList>
            <person name="Sun Q."/>
            <person name="Zhou Y."/>
        </authorList>
    </citation>
    <scope>NUCLEOTIDE SEQUENCE</scope>
    <source>
        <strain evidence="2">CGMCC 1.12921</strain>
    </source>
</reference>
<name>A0A8J2V1J9_9PROT</name>
<feature type="transmembrane region" description="Helical" evidence="1">
    <location>
        <begin position="303"/>
        <end position="324"/>
    </location>
</feature>
<keyword evidence="3" id="KW-1185">Reference proteome</keyword>
<feature type="transmembrane region" description="Helical" evidence="1">
    <location>
        <begin position="203"/>
        <end position="225"/>
    </location>
</feature>
<evidence type="ECO:0000313" key="2">
    <source>
        <dbReference type="EMBL" id="GGD08277.1"/>
    </source>
</evidence>